<evidence type="ECO:0000256" key="6">
    <source>
        <dbReference type="ARBA" id="ARBA00034078"/>
    </source>
</evidence>
<dbReference type="SUPFAM" id="SSF50022">
    <property type="entry name" value="ISP domain"/>
    <property type="match status" value="1"/>
</dbReference>
<dbReference type="RefSeq" id="WP_169128613.1">
    <property type="nucleotide sequence ID" value="NZ_CAWPLS010000144.1"/>
</dbReference>
<evidence type="ECO:0000256" key="4">
    <source>
        <dbReference type="ARBA" id="ARBA00023014"/>
    </source>
</evidence>
<evidence type="ECO:0000313" key="9">
    <source>
        <dbReference type="Proteomes" id="UP001626593"/>
    </source>
</evidence>
<reference evidence="8 9" key="1">
    <citation type="submission" date="2023-12" db="EMBL/GenBank/DDBJ databases">
        <title>A. evansii MAY27, complete genome.</title>
        <authorList>
            <person name="Wang Y."/>
        </authorList>
    </citation>
    <scope>NUCLEOTIDE SEQUENCE [LARGE SCALE GENOMIC DNA]</scope>
    <source>
        <strain evidence="8 9">MAY27</strain>
    </source>
</reference>
<dbReference type="PROSITE" id="PS51296">
    <property type="entry name" value="RIESKE"/>
    <property type="match status" value="1"/>
</dbReference>
<keyword evidence="2" id="KW-0479">Metal-binding</keyword>
<keyword evidence="9" id="KW-1185">Reference proteome</keyword>
<dbReference type="EMBL" id="CP141259">
    <property type="protein sequence ID" value="WRL44870.1"/>
    <property type="molecule type" value="Genomic_DNA"/>
</dbReference>
<dbReference type="Proteomes" id="UP001626593">
    <property type="component" value="Chromosome"/>
</dbReference>
<keyword evidence="1" id="KW-0001">2Fe-2S</keyword>
<dbReference type="PANTHER" id="PTHR10134">
    <property type="entry name" value="CYTOCHROME B-C1 COMPLEX SUBUNIT RIESKE, MITOCHONDRIAL"/>
    <property type="match status" value="1"/>
</dbReference>
<feature type="domain" description="Rieske" evidence="7">
    <location>
        <begin position="123"/>
        <end position="189"/>
    </location>
</feature>
<accession>A0ABZ1AH92</accession>
<evidence type="ECO:0000256" key="5">
    <source>
        <dbReference type="ARBA" id="ARBA00023157"/>
    </source>
</evidence>
<evidence type="ECO:0000256" key="2">
    <source>
        <dbReference type="ARBA" id="ARBA00022723"/>
    </source>
</evidence>
<dbReference type="InterPro" id="IPR017941">
    <property type="entry name" value="Rieske_2Fe-2S"/>
</dbReference>
<dbReference type="Pfam" id="PF00355">
    <property type="entry name" value="Rieske"/>
    <property type="match status" value="1"/>
</dbReference>
<evidence type="ECO:0000259" key="7">
    <source>
        <dbReference type="PROSITE" id="PS51296"/>
    </source>
</evidence>
<dbReference type="InterPro" id="IPR014349">
    <property type="entry name" value="Rieske_Fe-S_prot"/>
</dbReference>
<organism evidence="8 9">
    <name type="scientific">Aromatoleum evansii</name>
    <name type="common">Azoarcus evansii</name>
    <dbReference type="NCBI Taxonomy" id="59406"/>
    <lineage>
        <taxon>Bacteria</taxon>
        <taxon>Pseudomonadati</taxon>
        <taxon>Pseudomonadota</taxon>
        <taxon>Betaproteobacteria</taxon>
        <taxon>Rhodocyclales</taxon>
        <taxon>Rhodocyclaceae</taxon>
        <taxon>Aromatoleum</taxon>
    </lineage>
</organism>
<dbReference type="Gene3D" id="2.102.10.10">
    <property type="entry name" value="Rieske [2Fe-2S] iron-sulphur domain"/>
    <property type="match status" value="1"/>
</dbReference>
<evidence type="ECO:0000256" key="1">
    <source>
        <dbReference type="ARBA" id="ARBA00022714"/>
    </source>
</evidence>
<dbReference type="InterPro" id="IPR036922">
    <property type="entry name" value="Rieske_2Fe-2S_sf"/>
</dbReference>
<dbReference type="InterPro" id="IPR005805">
    <property type="entry name" value="Rieske_Fe-S_prot_C"/>
</dbReference>
<protein>
    <submittedName>
        <fullName evidence="8">Ubiquinol-cytochrome c reductase iron-sulfur subunit</fullName>
    </submittedName>
</protein>
<evidence type="ECO:0000313" key="8">
    <source>
        <dbReference type="EMBL" id="WRL44870.1"/>
    </source>
</evidence>
<evidence type="ECO:0000256" key="3">
    <source>
        <dbReference type="ARBA" id="ARBA00023004"/>
    </source>
</evidence>
<name>A0ABZ1AH92_AROEV</name>
<proteinExistence type="predicted"/>
<gene>
    <name evidence="8" type="ORF">U5817_16835</name>
</gene>
<dbReference type="PRINTS" id="PR00162">
    <property type="entry name" value="RIESKE"/>
</dbReference>
<comment type="cofactor">
    <cofactor evidence="6">
        <name>[2Fe-2S] cluster</name>
        <dbReference type="ChEBI" id="CHEBI:190135"/>
    </cofactor>
</comment>
<keyword evidence="4" id="KW-0411">Iron-sulfur</keyword>
<dbReference type="CDD" id="cd03467">
    <property type="entry name" value="Rieske"/>
    <property type="match status" value="1"/>
</dbReference>
<sequence>MEEKVACGCAAPAPVNTERRKIFKIAAVGLAAGMGLQGRSAHALETVPEALRHATGDLLVEEDAEGEPAPLKVADLRVGKPLLAFPYHPESKLVRSETRLNKVVLLRFKEEDLDAETKALSAGGVLAFSAICTHMGCDIKTFMTSEKVFACFCHASKFRPLERGSVAGGPAPRPLPVLPLKLDGDTLVIAGPFATPPGFTAQA</sequence>
<keyword evidence="5" id="KW-1015">Disulfide bond</keyword>
<keyword evidence="3" id="KW-0408">Iron</keyword>